<feature type="region of interest" description="Disordered" evidence="1">
    <location>
        <begin position="352"/>
        <end position="589"/>
    </location>
</feature>
<dbReference type="NCBIfam" id="TIGR03543">
    <property type="entry name" value="divI1A_rptt_fam"/>
    <property type="match status" value="1"/>
</dbReference>
<gene>
    <name evidence="2" type="ORF">BMONG18_1282</name>
</gene>
<dbReference type="EMBL" id="QRAJ01000007">
    <property type="protein sequence ID" value="ROT86571.1"/>
    <property type="molecule type" value="Genomic_DNA"/>
</dbReference>
<evidence type="ECO:0000256" key="1">
    <source>
        <dbReference type="SAM" id="MobiDB-lite"/>
    </source>
</evidence>
<feature type="compositionally biased region" description="Low complexity" evidence="1">
    <location>
        <begin position="316"/>
        <end position="338"/>
    </location>
</feature>
<dbReference type="InterPro" id="IPR019932">
    <property type="entry name" value="CHP03543"/>
</dbReference>
<feature type="compositionally biased region" description="Acidic residues" evidence="1">
    <location>
        <begin position="422"/>
        <end position="431"/>
    </location>
</feature>
<feature type="region of interest" description="Disordered" evidence="1">
    <location>
        <begin position="304"/>
        <end position="338"/>
    </location>
</feature>
<feature type="compositionally biased region" description="Basic and acidic residues" evidence="1">
    <location>
        <begin position="567"/>
        <end position="589"/>
    </location>
</feature>
<feature type="compositionally biased region" description="Basic and acidic residues" evidence="1">
    <location>
        <begin position="383"/>
        <end position="398"/>
    </location>
</feature>
<dbReference type="RefSeq" id="WP_123645110.1">
    <property type="nucleotide sequence ID" value="NZ_JBBMLM010000009.1"/>
</dbReference>
<proteinExistence type="predicted"/>
<evidence type="ECO:0000313" key="2">
    <source>
        <dbReference type="EMBL" id="ROT86571.1"/>
    </source>
</evidence>
<feature type="compositionally biased region" description="Low complexity" evidence="1">
    <location>
        <begin position="352"/>
        <end position="373"/>
    </location>
</feature>
<dbReference type="AlphaFoldDB" id="A0A423UD04"/>
<dbReference type="InterPro" id="IPR019933">
    <property type="entry name" value="DivIVA_domain"/>
</dbReference>
<protein>
    <submittedName>
        <fullName evidence="2">Dihydrouridine synthase</fullName>
    </submittedName>
</protein>
<feature type="compositionally biased region" description="Basic and acidic residues" evidence="1">
    <location>
        <begin position="490"/>
        <end position="505"/>
    </location>
</feature>
<feature type="region of interest" description="Disordered" evidence="1">
    <location>
        <begin position="235"/>
        <end position="288"/>
    </location>
</feature>
<name>A0A423UD04_9BIFI</name>
<organism evidence="2 3">
    <name type="scientific">Bifidobacterium mongoliense</name>
    <dbReference type="NCBI Taxonomy" id="518643"/>
    <lineage>
        <taxon>Bacteria</taxon>
        <taxon>Bacillati</taxon>
        <taxon>Actinomycetota</taxon>
        <taxon>Actinomycetes</taxon>
        <taxon>Bifidobacteriales</taxon>
        <taxon>Bifidobacteriaceae</taxon>
        <taxon>Bifidobacterium</taxon>
    </lineage>
</organism>
<comment type="caution">
    <text evidence="2">The sequence shown here is derived from an EMBL/GenBank/DDBJ whole genome shotgun (WGS) entry which is preliminary data.</text>
</comment>
<reference evidence="2 3" key="1">
    <citation type="submission" date="2018-07" db="EMBL/GenBank/DDBJ databases">
        <title>The role of parmesan cheese in vectoring bovine microbiota.</title>
        <authorList>
            <person name="Lugli G.A."/>
            <person name="Milani C."/>
        </authorList>
    </citation>
    <scope>NUCLEOTIDE SEQUENCE [LARGE SCALE GENOMIC DNA]</scope>
    <source>
        <strain evidence="2 3">BMONG18</strain>
    </source>
</reference>
<dbReference type="Proteomes" id="UP000285266">
    <property type="component" value="Unassembled WGS sequence"/>
</dbReference>
<accession>A0A423UD04</accession>
<dbReference type="NCBIfam" id="TIGR03544">
    <property type="entry name" value="DivI1A_domain"/>
    <property type="match status" value="1"/>
</dbReference>
<evidence type="ECO:0000313" key="3">
    <source>
        <dbReference type="Proteomes" id="UP000285266"/>
    </source>
</evidence>
<sequence length="589" mass="62834">MAHKPEDERDAFGIARVGKRKWGYDVAQVDAFLERAHSLYEGEGAQLTSKDIQGASFDMRRGGYEYKQVDAALDRLERAVVDKKTAWEISQGGRVASRAKIEALFAQVAEHAQRSMGERFAPGKAKMPSYDRAQVDAAVDRIVAHVSSELHAMDTAYEEPQHHDTDDQGVSAASVSHEVFTQRKGKKGYDERQVDYYLSVCTHLLTRLESFARVSGYDESAVSSALARATGAGAPVASTESSLMPEQDSEFGQRTEILGSSPLIPDDAAERRMPPAYAPTESPQRATSFDELHKAEQEVFAPVASPTATAEPQDQPAHVASAASATEPAEPSGPAESADVLRNTMSAAAASAVVAGESGVSSASQSQAAIKTADGADEGTDDGTDHNGDHDGVHRGAADQRVPAARPRRVPREHEITPIPDAMDDDSAEREDEGRSSLSALAHMAETSHDQPVVEATPANPHVPSLPSFSMSEFDGHAEQGAPSQPASHHGTDASEETHNGRETEVATMTQGESGDRDTSADTSTAPVSFPAMFSRSDDDFDLNIPDLSFPTFSDTHADASADAAPDESKSNEDESHDGQPDADEASNR</sequence>